<dbReference type="AlphaFoldDB" id="Q8C1J2"/>
<accession>Q8C1J2</accession>
<reference evidence="2" key="1">
    <citation type="journal article" date="1999" name="Methods Enzymol.">
        <title>High-efficiency full-length cDNA cloning.</title>
        <authorList>
            <person name="Carninci P."/>
            <person name="Hayashizaki Y."/>
        </authorList>
    </citation>
    <scope>NUCLEOTIDE SEQUENCE</scope>
    <source>
        <strain evidence="2">C57BL/6J</strain>
        <tissue evidence="2">Testis</tissue>
    </source>
</reference>
<evidence type="ECO:0000313" key="2">
    <source>
        <dbReference type="EMBL" id="BAC25481.1"/>
    </source>
</evidence>
<reference evidence="2" key="7">
    <citation type="journal article" date="2005" name="Science">
        <title>The Transcriptional Landscape of the Mammalian Genome.</title>
        <authorList>
            <consortium name="The FANTOM Consortium"/>
            <consortium name="Riken Genome Exploration Research Group and Genome Science Group (Genome Network Project Core Group)"/>
        </authorList>
    </citation>
    <scope>NUCLEOTIDE SEQUENCE</scope>
    <source>
        <strain evidence="2">C57BL/6J</strain>
        <tissue evidence="2">Testis</tissue>
    </source>
</reference>
<reference evidence="2" key="8">
    <citation type="journal article" date="2005" name="Science">
        <title>Antisense Transcription in the Mammalian Transcriptome.</title>
        <authorList>
            <consortium name="RIKEN Genome Exploration Research Group and Genome Science Group (Genome Network Project Core Group) and the FANTOM Consortium"/>
        </authorList>
    </citation>
    <scope>NUCLEOTIDE SEQUENCE</scope>
    <source>
        <strain evidence="2">C57BL/6J</strain>
        <tissue evidence="2">Testis</tissue>
    </source>
</reference>
<organism evidence="2">
    <name type="scientific">Mus musculus</name>
    <name type="common">Mouse</name>
    <dbReference type="NCBI Taxonomy" id="10090"/>
    <lineage>
        <taxon>Eukaryota</taxon>
        <taxon>Metazoa</taxon>
        <taxon>Chordata</taxon>
        <taxon>Craniata</taxon>
        <taxon>Vertebrata</taxon>
        <taxon>Euteleostomi</taxon>
        <taxon>Mammalia</taxon>
        <taxon>Eutheria</taxon>
        <taxon>Euarchontoglires</taxon>
        <taxon>Glires</taxon>
        <taxon>Rodentia</taxon>
        <taxon>Myomorpha</taxon>
        <taxon>Muroidea</taxon>
        <taxon>Muridae</taxon>
        <taxon>Murinae</taxon>
        <taxon>Mus</taxon>
        <taxon>Mus</taxon>
    </lineage>
</organism>
<feature type="compositionally biased region" description="Low complexity" evidence="1">
    <location>
        <begin position="1"/>
        <end position="10"/>
    </location>
</feature>
<gene>
    <name evidence="3" type="primary">4930599N23Rik</name>
</gene>
<proteinExistence type="evidence at transcript level"/>
<evidence type="ECO:0000256" key="1">
    <source>
        <dbReference type="SAM" id="MobiDB-lite"/>
    </source>
</evidence>
<sequence>ESWPLPSRQQRPVRRVARSARPEGRRGGFSQQPRSRKSRAKFPDGAGRLRPVGASAGALRGAQKSPEPKRALAGGPRKRGRRTRSHRTPEQTETVAPNCQTLRFCSGSRISRRKA</sequence>
<evidence type="ECO:0000313" key="3">
    <source>
        <dbReference type="MGI" id="MGI:1922629"/>
    </source>
</evidence>
<feature type="compositionally biased region" description="Basic residues" evidence="1">
    <location>
        <begin position="76"/>
        <end position="86"/>
    </location>
</feature>
<reference evidence="2" key="2">
    <citation type="journal article" date="2000" name="Genome Res.">
        <title>Normalization and subtraction of cap-trapper-selected cDNAs to prepare full-length cDNA libraries for rapid discovery of new genes.</title>
        <authorList>
            <person name="Carninci P."/>
            <person name="Shibata Y."/>
            <person name="Hayatsu N."/>
            <person name="Sugahara Y."/>
            <person name="Shibata K."/>
            <person name="Itoh M."/>
            <person name="Konno H."/>
            <person name="Okazaki Y."/>
            <person name="Muramatsu M."/>
            <person name="Hayashizaki Y."/>
        </authorList>
    </citation>
    <scope>NUCLEOTIDE SEQUENCE</scope>
    <source>
        <strain evidence="2">C57BL/6J</strain>
        <tissue evidence="2">Testis</tissue>
    </source>
</reference>
<reference evidence="2" key="6">
    <citation type="journal article" date="2002" name="Nature">
        <title>Analysis of the mouse transcriptome based on functional annotation of 60,770 full-length cDNAs.</title>
        <authorList>
            <consortium name="The FANTOM Consortium and the RIKEN Genome Exploration Research Group Phase I and II Team"/>
        </authorList>
    </citation>
    <scope>NUCLEOTIDE SEQUENCE</scope>
    <source>
        <strain evidence="2">C57BL/6J</strain>
        <tissue evidence="2">Testis</tissue>
    </source>
</reference>
<feature type="non-terminal residue" evidence="2">
    <location>
        <position position="1"/>
    </location>
</feature>
<dbReference type="EMBL" id="AK016417">
    <property type="protein sequence ID" value="BAC25481.1"/>
    <property type="molecule type" value="mRNA"/>
</dbReference>
<reference evidence="2" key="3">
    <citation type="journal article" date="2000" name="Genome Res.">
        <title>RIKEN integrated sequence analysis (RISA) system--384-format sequencing pipeline with 384 multicapillary sequencer.</title>
        <authorList>
            <person name="Shibata K."/>
            <person name="Itoh M."/>
            <person name="Aizawa K."/>
            <person name="Nagaoka S."/>
            <person name="Sasaki N."/>
            <person name="Carninci P."/>
            <person name="Konno H."/>
            <person name="Akiyama J."/>
            <person name="Nishi K."/>
            <person name="Kitsunai T."/>
            <person name="Tashiro H."/>
            <person name="Itoh M."/>
            <person name="Sumi N."/>
            <person name="Ishii Y."/>
            <person name="Nakamura S."/>
            <person name="Hazama M."/>
            <person name="Nishine T."/>
            <person name="Harada A."/>
            <person name="Yamamoto R."/>
            <person name="Matsumoto H."/>
            <person name="Sakaguchi S."/>
            <person name="Ikegami T."/>
            <person name="Kashiwagi K."/>
            <person name="Fujiwake S."/>
            <person name="Inoue K."/>
            <person name="Togawa Y."/>
            <person name="Izawa M."/>
            <person name="Ohara E."/>
            <person name="Watahiki M."/>
            <person name="Yoneda Y."/>
            <person name="Ishikawa T."/>
            <person name="Ozawa K."/>
            <person name="Tanaka T."/>
            <person name="Matsuura S."/>
            <person name="Kawai J."/>
            <person name="Okazaki Y."/>
            <person name="Muramatsu M."/>
            <person name="Inoue Y."/>
            <person name="Kira A."/>
            <person name="Hayashizaki Y."/>
        </authorList>
    </citation>
    <scope>NUCLEOTIDE SEQUENCE</scope>
    <source>
        <strain evidence="2">C57BL/6J</strain>
        <tissue evidence="2">Testis</tissue>
    </source>
</reference>
<protein>
    <submittedName>
        <fullName evidence="2">Uncharacterized protein</fullName>
    </submittedName>
</protein>
<feature type="region of interest" description="Disordered" evidence="1">
    <location>
        <begin position="1"/>
        <end position="97"/>
    </location>
</feature>
<reference evidence="2" key="4">
    <citation type="submission" date="2000-07" db="EMBL/GenBank/DDBJ databases">
        <authorList>
            <person name="Adachi J."/>
            <person name="Aizawa K."/>
            <person name="Akahira S."/>
            <person name="Akimura T."/>
            <person name="Arai A."/>
            <person name="Aono H."/>
            <person name="Arakawa T."/>
            <person name="Bono H."/>
            <person name="Carninci P."/>
            <person name="Fukuda S."/>
            <person name="Fukunishi Y."/>
            <person name="Furuno M."/>
            <person name="Hanagaki T."/>
            <person name="Hara A."/>
            <person name="Hayatsu N."/>
            <person name="Hiramoto K."/>
            <person name="Hiraoka T."/>
            <person name="Hori F."/>
            <person name="Imotani K."/>
            <person name="Ishii Y."/>
            <person name="Itoh M."/>
            <person name="Izawa M."/>
            <person name="Kasukawa T."/>
            <person name="Kato H."/>
            <person name="Kawai J."/>
            <person name="Kojima Y."/>
            <person name="Konno H."/>
            <person name="Kouda M."/>
            <person name="Koya S."/>
            <person name="Kurihara C."/>
            <person name="Matsuyama T."/>
            <person name="Miyazaki A."/>
            <person name="Nishi K."/>
            <person name="Nomura K."/>
            <person name="Numazaki R."/>
            <person name="Ohno M."/>
            <person name="Okazaki Y."/>
            <person name="Okido T."/>
            <person name="Owa C."/>
            <person name="Saito H."/>
            <person name="Saito R."/>
            <person name="Sakai C."/>
            <person name="Sakai K."/>
            <person name="Sano H."/>
            <person name="Sasaki D."/>
            <person name="Shibata K."/>
            <person name="Shibata Y."/>
            <person name="Shinagawa A."/>
            <person name="Shiraki T."/>
            <person name="Sogabe Y."/>
            <person name="Suzuki H."/>
            <person name="Tagami M."/>
            <person name="Tagawa A."/>
            <person name="Takahashi F."/>
            <person name="Tanaka T."/>
            <person name="Tejima Y."/>
            <person name="Toya T."/>
            <person name="Yamamura T."/>
            <person name="Yasunishi A."/>
            <person name="Yoshida K."/>
            <person name="Yoshino M."/>
            <person name="Muramatsu M."/>
            <person name="Hayashizaki Y."/>
        </authorList>
    </citation>
    <scope>NUCLEOTIDE SEQUENCE</scope>
    <source>
        <strain evidence="2">C57BL/6J</strain>
        <tissue evidence="2">Testis</tissue>
    </source>
</reference>
<reference evidence="2" key="5">
    <citation type="journal article" date="2001" name="Nature">
        <title>Functional annotation of a full-length mouse cDNA collection.</title>
        <authorList>
            <consortium name="The RIKEN Genome Exploration Research Group Phase II Team and the FANTOM Consortium"/>
        </authorList>
    </citation>
    <scope>NUCLEOTIDE SEQUENCE</scope>
    <source>
        <strain evidence="2">C57BL/6J</strain>
        <tissue evidence="2">Testis</tissue>
    </source>
</reference>
<dbReference type="AGR" id="MGI:1922629"/>
<name>Q8C1J2_MOUSE</name>
<dbReference type="MGI" id="MGI:1922629">
    <property type="gene designation" value="4930599N23Rik"/>
</dbReference>